<dbReference type="Proteomes" id="UP001062846">
    <property type="component" value="Chromosome 8"/>
</dbReference>
<gene>
    <name evidence="1" type="ORF">RHMOL_Rhmol08G0322500</name>
</gene>
<comment type="caution">
    <text evidence="1">The sequence shown here is derived from an EMBL/GenBank/DDBJ whole genome shotgun (WGS) entry which is preliminary data.</text>
</comment>
<name>A0ACC0MUT0_RHOML</name>
<reference evidence="1" key="1">
    <citation type="submission" date="2022-02" db="EMBL/GenBank/DDBJ databases">
        <title>Plant Genome Project.</title>
        <authorList>
            <person name="Zhang R.-G."/>
        </authorList>
    </citation>
    <scope>NUCLEOTIDE SEQUENCE</scope>
    <source>
        <strain evidence="1">AT1</strain>
    </source>
</reference>
<keyword evidence="2" id="KW-1185">Reference proteome</keyword>
<proteinExistence type="predicted"/>
<protein>
    <submittedName>
        <fullName evidence="1">Uncharacterized protein</fullName>
    </submittedName>
</protein>
<accession>A0ACC0MUT0</accession>
<evidence type="ECO:0000313" key="1">
    <source>
        <dbReference type="EMBL" id="KAI8544796.1"/>
    </source>
</evidence>
<organism evidence="1 2">
    <name type="scientific">Rhododendron molle</name>
    <name type="common">Chinese azalea</name>
    <name type="synonym">Azalea mollis</name>
    <dbReference type="NCBI Taxonomy" id="49168"/>
    <lineage>
        <taxon>Eukaryota</taxon>
        <taxon>Viridiplantae</taxon>
        <taxon>Streptophyta</taxon>
        <taxon>Embryophyta</taxon>
        <taxon>Tracheophyta</taxon>
        <taxon>Spermatophyta</taxon>
        <taxon>Magnoliopsida</taxon>
        <taxon>eudicotyledons</taxon>
        <taxon>Gunneridae</taxon>
        <taxon>Pentapetalae</taxon>
        <taxon>asterids</taxon>
        <taxon>Ericales</taxon>
        <taxon>Ericaceae</taxon>
        <taxon>Ericoideae</taxon>
        <taxon>Rhodoreae</taxon>
        <taxon>Rhododendron</taxon>
    </lineage>
</organism>
<evidence type="ECO:0000313" key="2">
    <source>
        <dbReference type="Proteomes" id="UP001062846"/>
    </source>
</evidence>
<sequence length="101" mass="11381">MEKGEELTNWFNGVPIKWRLFYKDTPEKDVANPDPLGYGYGAGFDEYMNLVLEDAEEVNVKKKSRKALGANEDGFSSVHGVAAWTKRVIKIVNIPSDDYVP</sequence>
<dbReference type="EMBL" id="CM046395">
    <property type="protein sequence ID" value="KAI8544796.1"/>
    <property type="molecule type" value="Genomic_DNA"/>
</dbReference>